<dbReference type="InterPro" id="IPR002155">
    <property type="entry name" value="Thiolase"/>
</dbReference>
<keyword evidence="7 8" id="KW-0012">Acyltransferase</keyword>
<feature type="domain" description="Thiolase N-terminal" evidence="9">
    <location>
        <begin position="15"/>
        <end position="287"/>
    </location>
</feature>
<dbReference type="GO" id="GO:0006631">
    <property type="term" value="P:fatty acid metabolic process"/>
    <property type="evidence" value="ECO:0007669"/>
    <property type="project" value="UniProtKB-KW"/>
</dbReference>
<evidence type="ECO:0000256" key="4">
    <source>
        <dbReference type="ARBA" id="ARBA00022832"/>
    </source>
</evidence>
<dbReference type="Pfam" id="PF02803">
    <property type="entry name" value="Thiolase_C"/>
    <property type="match status" value="1"/>
</dbReference>
<keyword evidence="4" id="KW-0276">Fatty acid metabolism</keyword>
<evidence type="ECO:0000256" key="8">
    <source>
        <dbReference type="RuleBase" id="RU003557"/>
    </source>
</evidence>
<reference evidence="11 12" key="1">
    <citation type="submission" date="2019-03" db="EMBL/GenBank/DDBJ databases">
        <title>Genomic Encyclopedia of Type Strains, Phase IV (KMG-IV): sequencing the most valuable type-strain genomes for metagenomic binning, comparative biology and taxonomic classification.</title>
        <authorList>
            <person name="Goeker M."/>
        </authorList>
    </citation>
    <scope>NUCLEOTIDE SEQUENCE [LARGE SCALE GENOMIC DNA]</scope>
    <source>
        <strain evidence="11 12">DSM 28404</strain>
    </source>
</reference>
<evidence type="ECO:0000256" key="5">
    <source>
        <dbReference type="ARBA" id="ARBA00022963"/>
    </source>
</evidence>
<dbReference type="InterPro" id="IPR020616">
    <property type="entry name" value="Thiolase_N"/>
</dbReference>
<proteinExistence type="inferred from homology"/>
<evidence type="ECO:0000259" key="10">
    <source>
        <dbReference type="Pfam" id="PF02803"/>
    </source>
</evidence>
<feature type="domain" description="Thiolase C-terminal" evidence="10">
    <location>
        <begin position="295"/>
        <end position="433"/>
    </location>
</feature>
<gene>
    <name evidence="11" type="ORF">EDC44_10418</name>
</gene>
<dbReference type="NCBIfam" id="TIGR01930">
    <property type="entry name" value="AcCoA-C-Actrans"/>
    <property type="match status" value="1"/>
</dbReference>
<dbReference type="PIRSF" id="PIRSF000429">
    <property type="entry name" value="Ac-CoA_Ac_transf"/>
    <property type="match status" value="1"/>
</dbReference>
<evidence type="ECO:0000313" key="12">
    <source>
        <dbReference type="Proteomes" id="UP000295763"/>
    </source>
</evidence>
<dbReference type="SUPFAM" id="SSF53901">
    <property type="entry name" value="Thiolase-like"/>
    <property type="match status" value="1"/>
</dbReference>
<protein>
    <submittedName>
        <fullName evidence="11">Acetyl-CoA acyltransferase</fullName>
    </submittedName>
</protein>
<comment type="caution">
    <text evidence="11">The sequence shown here is derived from an EMBL/GenBank/DDBJ whole genome shotgun (WGS) entry which is preliminary data.</text>
</comment>
<evidence type="ECO:0000313" key="11">
    <source>
        <dbReference type="EMBL" id="TCP96485.1"/>
    </source>
</evidence>
<evidence type="ECO:0000256" key="7">
    <source>
        <dbReference type="ARBA" id="ARBA00023315"/>
    </source>
</evidence>
<keyword evidence="6" id="KW-0443">Lipid metabolism</keyword>
<sequence>MATEQNLVTSQGQRIAIVAGLRTPFTQKDTGFKDAYAIDLGTMVTNELLNRVGIDRTLIQQLIFGQVTQHADIQNISRGIAINLGLAHTQAYTISSSCVTGLQTVANLTSSIVSGSVTAGIAGGADSVSNSSISLNSRMMQRLKDILNAQGVENKYELLKQLSLDDLKPHSTSQKDYITDLSVADVSEQMAKNFGISRQEQDEYTARSHRLIGEAWLNGNLRDEVMISFPPPYENFVVADNLFETSLKSSRYGKFQPVADKKYGSVTDWNTSKGCDGAGAVMLMREDIAKAQGLTALGYIRSYAMTGNDVWDNMLSGMTYASSLALLRADVSVQDINLIDFHESSAAQVLANLCLFESDEFAREKLNRTSAIGAIDMDKFNVLGGSLGIGNPRAVTGIRVLIQNLFELQRRGGGLGLVACSGLGGLGAAMVLETE</sequence>
<keyword evidence="5" id="KW-0442">Lipid degradation</keyword>
<dbReference type="Pfam" id="PF00108">
    <property type="entry name" value="Thiolase_N"/>
    <property type="match status" value="1"/>
</dbReference>
<keyword evidence="2" id="KW-0963">Cytoplasm</keyword>
<keyword evidence="12" id="KW-1185">Reference proteome</keyword>
<keyword evidence="3 8" id="KW-0808">Transferase</keyword>
<dbReference type="Gene3D" id="3.40.47.10">
    <property type="match status" value="1"/>
</dbReference>
<dbReference type="GO" id="GO:0005829">
    <property type="term" value="C:cytosol"/>
    <property type="evidence" value="ECO:0007669"/>
    <property type="project" value="TreeGrafter"/>
</dbReference>
<evidence type="ECO:0000259" key="9">
    <source>
        <dbReference type="Pfam" id="PF00108"/>
    </source>
</evidence>
<organism evidence="11 12">
    <name type="scientific">Cricetibacter osteomyelitidis</name>
    <dbReference type="NCBI Taxonomy" id="1521931"/>
    <lineage>
        <taxon>Bacteria</taxon>
        <taxon>Pseudomonadati</taxon>
        <taxon>Pseudomonadota</taxon>
        <taxon>Gammaproteobacteria</taxon>
        <taxon>Pasteurellales</taxon>
        <taxon>Pasteurellaceae</taxon>
        <taxon>Cricetibacter</taxon>
    </lineage>
</organism>
<dbReference type="GO" id="GO:0003988">
    <property type="term" value="F:acetyl-CoA C-acyltransferase activity"/>
    <property type="evidence" value="ECO:0007669"/>
    <property type="project" value="UniProtKB-ARBA"/>
</dbReference>
<dbReference type="PANTHER" id="PTHR18919">
    <property type="entry name" value="ACETYL-COA C-ACYLTRANSFERASE"/>
    <property type="match status" value="1"/>
</dbReference>
<comment type="similarity">
    <text evidence="1 8">Belongs to the thiolase-like superfamily. Thiolase family.</text>
</comment>
<evidence type="ECO:0000256" key="6">
    <source>
        <dbReference type="ARBA" id="ARBA00023098"/>
    </source>
</evidence>
<dbReference type="OrthoDB" id="8951704at2"/>
<dbReference type="EMBL" id="SLYB01000004">
    <property type="protein sequence ID" value="TCP96485.1"/>
    <property type="molecule type" value="Genomic_DNA"/>
</dbReference>
<dbReference type="CDD" id="cd00751">
    <property type="entry name" value="thiolase"/>
    <property type="match status" value="1"/>
</dbReference>
<evidence type="ECO:0000256" key="2">
    <source>
        <dbReference type="ARBA" id="ARBA00022490"/>
    </source>
</evidence>
<dbReference type="PANTHER" id="PTHR18919:SF107">
    <property type="entry name" value="ACETYL-COA ACETYLTRANSFERASE, CYTOSOLIC"/>
    <property type="match status" value="1"/>
</dbReference>
<dbReference type="GO" id="GO:0016042">
    <property type="term" value="P:lipid catabolic process"/>
    <property type="evidence" value="ECO:0007669"/>
    <property type="project" value="UniProtKB-KW"/>
</dbReference>
<dbReference type="RefSeq" id="WP_131975160.1">
    <property type="nucleotide sequence ID" value="NZ_SLYB01000004.1"/>
</dbReference>
<name>A0A4R2T3C0_9PAST</name>
<evidence type="ECO:0000256" key="3">
    <source>
        <dbReference type="ARBA" id="ARBA00022679"/>
    </source>
</evidence>
<dbReference type="AlphaFoldDB" id="A0A4R2T3C0"/>
<dbReference type="Proteomes" id="UP000295763">
    <property type="component" value="Unassembled WGS sequence"/>
</dbReference>
<evidence type="ECO:0000256" key="1">
    <source>
        <dbReference type="ARBA" id="ARBA00010982"/>
    </source>
</evidence>
<dbReference type="FunFam" id="3.40.47.10:FF:000011">
    <property type="entry name" value="3-ketoacyl-CoA thiolase"/>
    <property type="match status" value="1"/>
</dbReference>
<dbReference type="InterPro" id="IPR020617">
    <property type="entry name" value="Thiolase_C"/>
</dbReference>
<accession>A0A4R2T3C0</accession>
<dbReference type="InterPro" id="IPR016039">
    <property type="entry name" value="Thiolase-like"/>
</dbReference>